<dbReference type="AlphaFoldDB" id="A0A1F4SEA0"/>
<dbReference type="STRING" id="1802579.A2310_02550"/>
<evidence type="ECO:0000313" key="1">
    <source>
        <dbReference type="EMBL" id="OGC18752.1"/>
    </source>
</evidence>
<reference evidence="1 2" key="1">
    <citation type="journal article" date="2016" name="Nat. Commun.">
        <title>Thousands of microbial genomes shed light on interconnected biogeochemical processes in an aquifer system.</title>
        <authorList>
            <person name="Anantharaman K."/>
            <person name="Brown C.T."/>
            <person name="Hug L.A."/>
            <person name="Sharon I."/>
            <person name="Castelle C.J."/>
            <person name="Probst A.J."/>
            <person name="Thomas B.C."/>
            <person name="Singh A."/>
            <person name="Wilkins M.J."/>
            <person name="Karaoz U."/>
            <person name="Brodie E.L."/>
            <person name="Williams K.H."/>
            <person name="Hubbard S.S."/>
            <person name="Banfield J.F."/>
        </authorList>
    </citation>
    <scope>NUCLEOTIDE SEQUENCE [LARGE SCALE GENOMIC DNA]</scope>
</reference>
<dbReference type="EMBL" id="MEUB01000068">
    <property type="protein sequence ID" value="OGC18752.1"/>
    <property type="molecule type" value="Genomic_DNA"/>
</dbReference>
<gene>
    <name evidence="1" type="ORF">A2310_02550</name>
</gene>
<dbReference type="Proteomes" id="UP000178417">
    <property type="component" value="Unassembled WGS sequence"/>
</dbReference>
<proteinExistence type="predicted"/>
<organism evidence="1 2">
    <name type="scientific">candidate division WOR-1 bacterium RIFOXYB2_FULL_37_13</name>
    <dbReference type="NCBI Taxonomy" id="1802579"/>
    <lineage>
        <taxon>Bacteria</taxon>
        <taxon>Bacillati</taxon>
        <taxon>Saganbacteria</taxon>
    </lineage>
</organism>
<protein>
    <submittedName>
        <fullName evidence="1">Uncharacterized protein</fullName>
    </submittedName>
</protein>
<evidence type="ECO:0000313" key="2">
    <source>
        <dbReference type="Proteomes" id="UP000178417"/>
    </source>
</evidence>
<name>A0A1F4SEA0_UNCSA</name>
<comment type="caution">
    <text evidence="1">The sequence shown here is derived from an EMBL/GenBank/DDBJ whole genome shotgun (WGS) entry which is preliminary data.</text>
</comment>
<accession>A0A1F4SEA0</accession>
<sequence length="180" mass="20275">MDLNSAKKVDKLLTYKGAYLGNADKYAKAGNIPVLVDLIIIHDWLRDPKKWEKQISGTNDRELRFSTAAVPQRVLSAIDRLDWVKYKDKFGTFKEYPSAAEIAFQPLETSKAAESLDASIAINIKVAGGIDKALSARRLDSVLRSGSGELSRVRNQSNFYDRDKPWDHIAIECGLDWFIE</sequence>